<evidence type="ECO:0000313" key="2">
    <source>
        <dbReference type="EMBL" id="ELW69340.1"/>
    </source>
</evidence>
<keyword evidence="3" id="KW-1185">Reference proteome</keyword>
<evidence type="ECO:0000313" key="3">
    <source>
        <dbReference type="Proteomes" id="UP000011518"/>
    </source>
</evidence>
<sequence length="133" mass="14770">MPMTARRTDESLNPSEEEEDVAEEFDSNASASSSSNESDSDQDEKMQKQLKKAKTAKEGKSHKKPVEVKKGKDPKTPKRPMLWLKASQEKIKSDHPGISITDLSKKGRRDLEGNVQRQERGVGSQGCGCQEVI</sequence>
<organism evidence="2 3">
    <name type="scientific">Tupaia chinensis</name>
    <name type="common">Chinese tree shrew</name>
    <name type="synonym">Tupaia belangeri chinensis</name>
    <dbReference type="NCBI Taxonomy" id="246437"/>
    <lineage>
        <taxon>Eukaryota</taxon>
        <taxon>Metazoa</taxon>
        <taxon>Chordata</taxon>
        <taxon>Craniata</taxon>
        <taxon>Vertebrata</taxon>
        <taxon>Euteleostomi</taxon>
        <taxon>Mammalia</taxon>
        <taxon>Eutheria</taxon>
        <taxon>Euarchontoglires</taxon>
        <taxon>Scandentia</taxon>
        <taxon>Tupaiidae</taxon>
        <taxon>Tupaia</taxon>
    </lineage>
</organism>
<feature type="region of interest" description="Disordered" evidence="1">
    <location>
        <begin position="1"/>
        <end position="133"/>
    </location>
</feature>
<feature type="compositionally biased region" description="Basic and acidic residues" evidence="1">
    <location>
        <begin position="103"/>
        <end position="120"/>
    </location>
</feature>
<accession>L9L2B8</accession>
<dbReference type="InParanoid" id="L9L2B8"/>
<proteinExistence type="predicted"/>
<feature type="compositionally biased region" description="Low complexity" evidence="1">
    <location>
        <begin position="27"/>
        <end position="37"/>
    </location>
</feature>
<feature type="compositionally biased region" description="Basic and acidic residues" evidence="1">
    <location>
        <begin position="1"/>
        <end position="10"/>
    </location>
</feature>
<dbReference type="EMBL" id="KB320533">
    <property type="protein sequence ID" value="ELW69340.1"/>
    <property type="molecule type" value="Genomic_DNA"/>
</dbReference>
<dbReference type="SUPFAM" id="SSF47095">
    <property type="entry name" value="HMG-box"/>
    <property type="match status" value="1"/>
</dbReference>
<feature type="compositionally biased region" description="Acidic residues" evidence="1">
    <location>
        <begin position="15"/>
        <end position="26"/>
    </location>
</feature>
<protein>
    <submittedName>
        <fullName evidence="2">FACT complex subunit SSRP1</fullName>
    </submittedName>
</protein>
<dbReference type="InterPro" id="IPR036910">
    <property type="entry name" value="HMG_box_dom_sf"/>
</dbReference>
<reference evidence="3" key="1">
    <citation type="submission" date="2012-07" db="EMBL/GenBank/DDBJ databases">
        <title>Genome of the Chinese tree shrew, a rising model animal genetically related to primates.</title>
        <authorList>
            <person name="Zhang G."/>
            <person name="Fan Y."/>
            <person name="Yao Y."/>
            <person name="Huang Z."/>
        </authorList>
    </citation>
    <scope>NUCLEOTIDE SEQUENCE [LARGE SCALE GENOMIC DNA]</scope>
</reference>
<reference evidence="3" key="2">
    <citation type="journal article" date="2013" name="Nat. Commun.">
        <title>Genome of the Chinese tree shrew.</title>
        <authorList>
            <person name="Fan Y."/>
            <person name="Huang Z.Y."/>
            <person name="Cao C.C."/>
            <person name="Chen C.S."/>
            <person name="Chen Y.X."/>
            <person name="Fan D.D."/>
            <person name="He J."/>
            <person name="Hou H.L."/>
            <person name="Hu L."/>
            <person name="Hu X.T."/>
            <person name="Jiang X.T."/>
            <person name="Lai R."/>
            <person name="Lang Y.S."/>
            <person name="Liang B."/>
            <person name="Liao S.G."/>
            <person name="Mu D."/>
            <person name="Ma Y.Y."/>
            <person name="Niu Y.Y."/>
            <person name="Sun X.Q."/>
            <person name="Xia J.Q."/>
            <person name="Xiao J."/>
            <person name="Xiong Z.Q."/>
            <person name="Xu L."/>
            <person name="Yang L."/>
            <person name="Zhang Y."/>
            <person name="Zhao W."/>
            <person name="Zhao X.D."/>
            <person name="Zheng Y.T."/>
            <person name="Zhou J.M."/>
            <person name="Zhu Y.B."/>
            <person name="Zhang G.J."/>
            <person name="Wang J."/>
            <person name="Yao Y.G."/>
        </authorList>
    </citation>
    <scope>NUCLEOTIDE SEQUENCE [LARGE SCALE GENOMIC DNA]</scope>
</reference>
<feature type="compositionally biased region" description="Basic and acidic residues" evidence="1">
    <location>
        <begin position="55"/>
        <end position="76"/>
    </location>
</feature>
<dbReference type="STRING" id="246437.L9L2B8"/>
<dbReference type="Proteomes" id="UP000011518">
    <property type="component" value="Unassembled WGS sequence"/>
</dbReference>
<dbReference type="AlphaFoldDB" id="L9L2B8"/>
<name>L9L2B8_TUPCH</name>
<evidence type="ECO:0000256" key="1">
    <source>
        <dbReference type="SAM" id="MobiDB-lite"/>
    </source>
</evidence>
<gene>
    <name evidence="2" type="ORF">TREES_T100005064</name>
</gene>